<gene>
    <name evidence="2" type="ORF">IU514_01085</name>
</gene>
<evidence type="ECO:0000313" key="2">
    <source>
        <dbReference type="EMBL" id="MBF6022612.1"/>
    </source>
</evidence>
<keyword evidence="1" id="KW-1133">Transmembrane helix</keyword>
<proteinExistence type="predicted"/>
<feature type="transmembrane region" description="Helical" evidence="1">
    <location>
        <begin position="88"/>
        <end position="104"/>
    </location>
</feature>
<sequence>MTDNQSGPGGLATAQVIEALRKARTSLVRAYMLHVLWFTVMCGFVGLHWNQGGLKASVLLTLVTVPPVLVFTVKVHSLCRAIDPRSRTVGLVPVIVTTLVLSPFESGLLLPAKNLIVANRLLRAHRPAQALVDNDPAGLPDSPGRENFQ</sequence>
<protein>
    <recommendedName>
        <fullName evidence="4">DUF805 domain-containing protein</fullName>
    </recommendedName>
</protein>
<dbReference type="EMBL" id="JADLZT010000001">
    <property type="protein sequence ID" value="MBF6022612.1"/>
    <property type="molecule type" value="Genomic_DNA"/>
</dbReference>
<evidence type="ECO:0008006" key="4">
    <source>
        <dbReference type="Google" id="ProtNLM"/>
    </source>
</evidence>
<name>A0ABS0B2B2_9GAMM</name>
<comment type="caution">
    <text evidence="2">The sequence shown here is derived from an EMBL/GenBank/DDBJ whole genome shotgun (WGS) entry which is preliminary data.</text>
</comment>
<keyword evidence="1" id="KW-0472">Membrane</keyword>
<evidence type="ECO:0000313" key="3">
    <source>
        <dbReference type="Proteomes" id="UP001429984"/>
    </source>
</evidence>
<dbReference type="RefSeq" id="WP_194929219.1">
    <property type="nucleotide sequence ID" value="NZ_JADLZT010000001.1"/>
</dbReference>
<reference evidence="2 3" key="1">
    <citation type="submission" date="2020-11" db="EMBL/GenBank/DDBJ databases">
        <title>Draft Genome Sequence and Secondary Metabolite Biosynthetic Potential of the Lysobacter niastensis Type strain DSM 18481.</title>
        <authorList>
            <person name="Turrini P."/>
            <person name="Artuso I."/>
            <person name="Tescari M."/>
            <person name="Lugli G.A."/>
            <person name="Frangipani E."/>
            <person name="Ventura M."/>
            <person name="Visca P."/>
        </authorList>
    </citation>
    <scope>NUCLEOTIDE SEQUENCE [LARGE SCALE GENOMIC DNA]</scope>
    <source>
        <strain evidence="2 3">DSM 18481</strain>
    </source>
</reference>
<keyword evidence="3" id="KW-1185">Reference proteome</keyword>
<keyword evidence="1" id="KW-0812">Transmembrane</keyword>
<feature type="transmembrane region" description="Helical" evidence="1">
    <location>
        <begin position="30"/>
        <end position="50"/>
    </location>
</feature>
<evidence type="ECO:0000256" key="1">
    <source>
        <dbReference type="SAM" id="Phobius"/>
    </source>
</evidence>
<organism evidence="2 3">
    <name type="scientific">Lysobacter niastensis</name>
    <dbReference type="NCBI Taxonomy" id="380629"/>
    <lineage>
        <taxon>Bacteria</taxon>
        <taxon>Pseudomonadati</taxon>
        <taxon>Pseudomonadota</taxon>
        <taxon>Gammaproteobacteria</taxon>
        <taxon>Lysobacterales</taxon>
        <taxon>Lysobacteraceae</taxon>
        <taxon>Lysobacter</taxon>
    </lineage>
</organism>
<feature type="transmembrane region" description="Helical" evidence="1">
    <location>
        <begin position="56"/>
        <end position="76"/>
    </location>
</feature>
<accession>A0ABS0B2B2</accession>
<dbReference type="Proteomes" id="UP001429984">
    <property type="component" value="Unassembled WGS sequence"/>
</dbReference>